<evidence type="ECO:0000313" key="1">
    <source>
        <dbReference type="EMBL" id="MCI80113.1"/>
    </source>
</evidence>
<organism evidence="1 2">
    <name type="scientific">Trifolium medium</name>
    <dbReference type="NCBI Taxonomy" id="97028"/>
    <lineage>
        <taxon>Eukaryota</taxon>
        <taxon>Viridiplantae</taxon>
        <taxon>Streptophyta</taxon>
        <taxon>Embryophyta</taxon>
        <taxon>Tracheophyta</taxon>
        <taxon>Spermatophyta</taxon>
        <taxon>Magnoliopsida</taxon>
        <taxon>eudicotyledons</taxon>
        <taxon>Gunneridae</taxon>
        <taxon>Pentapetalae</taxon>
        <taxon>rosids</taxon>
        <taxon>fabids</taxon>
        <taxon>Fabales</taxon>
        <taxon>Fabaceae</taxon>
        <taxon>Papilionoideae</taxon>
        <taxon>50 kb inversion clade</taxon>
        <taxon>NPAAA clade</taxon>
        <taxon>Hologalegina</taxon>
        <taxon>IRL clade</taxon>
        <taxon>Trifolieae</taxon>
        <taxon>Trifolium</taxon>
    </lineage>
</organism>
<protein>
    <submittedName>
        <fullName evidence="1">Uncharacterized protein</fullName>
    </submittedName>
</protein>
<accession>A0A392UY44</accession>
<feature type="non-terminal residue" evidence="1">
    <location>
        <position position="11"/>
    </location>
</feature>
<comment type="caution">
    <text evidence="1">The sequence shown here is derived from an EMBL/GenBank/DDBJ whole genome shotgun (WGS) entry which is preliminary data.</text>
</comment>
<dbReference type="EMBL" id="LXQA010988156">
    <property type="protein sequence ID" value="MCI80113.1"/>
    <property type="molecule type" value="Genomic_DNA"/>
</dbReference>
<sequence>MTENRASEKLV</sequence>
<keyword evidence="2" id="KW-1185">Reference proteome</keyword>
<proteinExistence type="predicted"/>
<reference evidence="1 2" key="1">
    <citation type="journal article" date="2018" name="Front. Plant Sci.">
        <title>Red Clover (Trifolium pratense) and Zigzag Clover (T. medium) - A Picture of Genomic Similarities and Differences.</title>
        <authorList>
            <person name="Dluhosova J."/>
            <person name="Istvanek J."/>
            <person name="Nedelnik J."/>
            <person name="Repkova J."/>
        </authorList>
    </citation>
    <scope>NUCLEOTIDE SEQUENCE [LARGE SCALE GENOMIC DNA]</scope>
    <source>
        <strain evidence="2">cv. 10/8</strain>
        <tissue evidence="1">Leaf</tissue>
    </source>
</reference>
<evidence type="ECO:0000313" key="2">
    <source>
        <dbReference type="Proteomes" id="UP000265520"/>
    </source>
</evidence>
<name>A0A392UY44_9FABA</name>
<dbReference type="Proteomes" id="UP000265520">
    <property type="component" value="Unassembled WGS sequence"/>
</dbReference>